<comment type="caution">
    <text evidence="2">The sequence shown here is derived from an EMBL/GenBank/DDBJ whole genome shotgun (WGS) entry which is preliminary data.</text>
</comment>
<dbReference type="SUPFAM" id="SSF49599">
    <property type="entry name" value="TRAF domain-like"/>
    <property type="match status" value="2"/>
</dbReference>
<proteinExistence type="predicted"/>
<evidence type="ECO:0000259" key="1">
    <source>
        <dbReference type="PROSITE" id="PS50144"/>
    </source>
</evidence>
<dbReference type="PROSITE" id="PS50144">
    <property type="entry name" value="MATH"/>
    <property type="match status" value="2"/>
</dbReference>
<feature type="domain" description="MATH" evidence="1">
    <location>
        <begin position="27"/>
        <end position="154"/>
    </location>
</feature>
<dbReference type="InterPro" id="IPR002083">
    <property type="entry name" value="MATH/TRAF_dom"/>
</dbReference>
<dbReference type="SMART" id="SM00061">
    <property type="entry name" value="MATH"/>
    <property type="match status" value="2"/>
</dbReference>
<protein>
    <recommendedName>
        <fullName evidence="1">MATH domain-containing protein</fullName>
    </recommendedName>
</protein>
<dbReference type="PANTHER" id="PTHR46162">
    <property type="entry name" value="TRAF-LIKE FAMILY PROTEIN"/>
    <property type="match status" value="1"/>
</dbReference>
<dbReference type="Proteomes" id="UP001412067">
    <property type="component" value="Unassembled WGS sequence"/>
</dbReference>
<organism evidence="2 3">
    <name type="scientific">Platanthera guangdongensis</name>
    <dbReference type="NCBI Taxonomy" id="2320717"/>
    <lineage>
        <taxon>Eukaryota</taxon>
        <taxon>Viridiplantae</taxon>
        <taxon>Streptophyta</taxon>
        <taxon>Embryophyta</taxon>
        <taxon>Tracheophyta</taxon>
        <taxon>Spermatophyta</taxon>
        <taxon>Magnoliopsida</taxon>
        <taxon>Liliopsida</taxon>
        <taxon>Asparagales</taxon>
        <taxon>Orchidaceae</taxon>
        <taxon>Orchidoideae</taxon>
        <taxon>Orchideae</taxon>
        <taxon>Orchidinae</taxon>
        <taxon>Platanthera</taxon>
    </lineage>
</organism>
<evidence type="ECO:0000313" key="3">
    <source>
        <dbReference type="Proteomes" id="UP001412067"/>
    </source>
</evidence>
<gene>
    <name evidence="2" type="ORF">KSP40_PGU002420</name>
</gene>
<dbReference type="PANTHER" id="PTHR46162:SF2">
    <property type="entry name" value="ANKYRIN REPEAT-CONTAINING PROTEIN-RELATED"/>
    <property type="match status" value="1"/>
</dbReference>
<sequence>MSFSKLFSSAKPLRGFANEFTVKDSIAYDYLWKIKSFSKFVGDKECKQSSEIFKSKGYSWNLIICPNGNIVNGQISLYLVLFKASSHLSKAVFKVSYELFLFDQNTGGKLSKKGENLGQIHDEMGFRSMIDMKTFIDSSNGYLLKDSCMFGVKILKIVPMRARTECLHLMEKISHEFSWKIENFSKLDKKFYLKKKFTAGDYLWSIIIFPKGVPESFLKVNDDNVSLYMIYNGSIHDTSTTKISVEFSLSIIDQIEGNHKKRTGLQTQSLFPYFATVELHPWDRGAEYGGAAQETGAVGDRAV</sequence>
<dbReference type="Pfam" id="PF22486">
    <property type="entry name" value="MATH_2"/>
    <property type="match status" value="2"/>
</dbReference>
<evidence type="ECO:0000313" key="2">
    <source>
        <dbReference type="EMBL" id="KAK8943861.1"/>
    </source>
</evidence>
<feature type="domain" description="MATH" evidence="1">
    <location>
        <begin position="174"/>
        <end position="303"/>
    </location>
</feature>
<accession>A0ABR2LMA5</accession>
<name>A0ABR2LMA5_9ASPA</name>
<dbReference type="CDD" id="cd00121">
    <property type="entry name" value="MATH"/>
    <property type="match status" value="2"/>
</dbReference>
<dbReference type="InterPro" id="IPR008974">
    <property type="entry name" value="TRAF-like"/>
</dbReference>
<reference evidence="2 3" key="1">
    <citation type="journal article" date="2022" name="Nat. Plants">
        <title>Genomes of leafy and leafless Platanthera orchids illuminate the evolution of mycoheterotrophy.</title>
        <authorList>
            <person name="Li M.H."/>
            <person name="Liu K.W."/>
            <person name="Li Z."/>
            <person name="Lu H.C."/>
            <person name="Ye Q.L."/>
            <person name="Zhang D."/>
            <person name="Wang J.Y."/>
            <person name="Li Y.F."/>
            <person name="Zhong Z.M."/>
            <person name="Liu X."/>
            <person name="Yu X."/>
            <person name="Liu D.K."/>
            <person name="Tu X.D."/>
            <person name="Liu B."/>
            <person name="Hao Y."/>
            <person name="Liao X.Y."/>
            <person name="Jiang Y.T."/>
            <person name="Sun W.H."/>
            <person name="Chen J."/>
            <person name="Chen Y.Q."/>
            <person name="Ai Y."/>
            <person name="Zhai J.W."/>
            <person name="Wu S.S."/>
            <person name="Zhou Z."/>
            <person name="Hsiao Y.Y."/>
            <person name="Wu W.L."/>
            <person name="Chen Y.Y."/>
            <person name="Lin Y.F."/>
            <person name="Hsu J.L."/>
            <person name="Li C.Y."/>
            <person name="Wang Z.W."/>
            <person name="Zhao X."/>
            <person name="Zhong W.Y."/>
            <person name="Ma X.K."/>
            <person name="Ma L."/>
            <person name="Huang J."/>
            <person name="Chen G.Z."/>
            <person name="Huang M.Z."/>
            <person name="Huang L."/>
            <person name="Peng D.H."/>
            <person name="Luo Y.B."/>
            <person name="Zou S.Q."/>
            <person name="Chen S.P."/>
            <person name="Lan S."/>
            <person name="Tsai W.C."/>
            <person name="Van de Peer Y."/>
            <person name="Liu Z.J."/>
        </authorList>
    </citation>
    <scope>NUCLEOTIDE SEQUENCE [LARGE SCALE GENOMIC DNA]</scope>
    <source>
        <strain evidence="2">Lor288</strain>
    </source>
</reference>
<dbReference type="Gene3D" id="2.60.210.10">
    <property type="entry name" value="Apoptosis, Tumor Necrosis Factor Receptor Associated Protein 2, Chain A"/>
    <property type="match status" value="2"/>
</dbReference>
<dbReference type="EMBL" id="JBBWWR010000018">
    <property type="protein sequence ID" value="KAK8943861.1"/>
    <property type="molecule type" value="Genomic_DNA"/>
</dbReference>
<keyword evidence="3" id="KW-1185">Reference proteome</keyword>